<evidence type="ECO:0000313" key="4">
    <source>
        <dbReference type="EMBL" id="PLW75464.1"/>
    </source>
</evidence>
<accession>A0A2N5XLU0</accession>
<keyword evidence="6" id="KW-1185">Reference proteome</keyword>
<feature type="coiled-coil region" evidence="1">
    <location>
        <begin position="420"/>
        <end position="447"/>
    </location>
</feature>
<feature type="coiled-coil region" evidence="1">
    <location>
        <begin position="206"/>
        <end position="252"/>
    </location>
</feature>
<feature type="transmembrane region" description="Helical" evidence="2">
    <location>
        <begin position="7"/>
        <end position="29"/>
    </location>
</feature>
<evidence type="ECO:0000256" key="2">
    <source>
        <dbReference type="SAM" id="Phobius"/>
    </source>
</evidence>
<dbReference type="RefSeq" id="WP_101531955.1">
    <property type="nucleotide sequence ID" value="NZ_JBFHIU010000033.1"/>
</dbReference>
<gene>
    <name evidence="5" type="ORF">C0081_01115</name>
    <name evidence="4" type="ORF">C0081_19155</name>
</gene>
<evidence type="ECO:0000313" key="6">
    <source>
        <dbReference type="Proteomes" id="UP000234881"/>
    </source>
</evidence>
<dbReference type="EMBL" id="PKUQ01000001">
    <property type="protein sequence ID" value="PLW78871.1"/>
    <property type="molecule type" value="Genomic_DNA"/>
</dbReference>
<dbReference type="Pfam" id="PF02470">
    <property type="entry name" value="MlaD"/>
    <property type="match status" value="1"/>
</dbReference>
<dbReference type="Gene3D" id="1.20.140.50">
    <property type="entry name" value="alix/aip1 like domains"/>
    <property type="match status" value="1"/>
</dbReference>
<keyword evidence="1" id="KW-0175">Coiled coil</keyword>
<dbReference type="InterPro" id="IPR003399">
    <property type="entry name" value="Mce/MlaD"/>
</dbReference>
<dbReference type="OrthoDB" id="9808689at2"/>
<proteinExistence type="predicted"/>
<comment type="caution">
    <text evidence="4">The sequence shown here is derived from an EMBL/GenBank/DDBJ whole genome shotgun (WGS) entry which is preliminary data.</text>
</comment>
<dbReference type="AlphaFoldDB" id="A0A2N5XLU0"/>
<dbReference type="Proteomes" id="UP000234881">
    <property type="component" value="Unassembled WGS sequence"/>
</dbReference>
<evidence type="ECO:0000259" key="3">
    <source>
        <dbReference type="Pfam" id="PF02470"/>
    </source>
</evidence>
<keyword evidence="2" id="KW-0812">Transmembrane</keyword>
<dbReference type="PANTHER" id="PTHR36698">
    <property type="entry name" value="BLL5892 PROTEIN"/>
    <property type="match status" value="1"/>
</dbReference>
<organism evidence="4 6">
    <name type="scientific">Cohaesibacter celericrescens</name>
    <dbReference type="NCBI Taxonomy" id="2067669"/>
    <lineage>
        <taxon>Bacteria</taxon>
        <taxon>Pseudomonadati</taxon>
        <taxon>Pseudomonadota</taxon>
        <taxon>Alphaproteobacteria</taxon>
        <taxon>Hyphomicrobiales</taxon>
        <taxon>Cohaesibacteraceae</taxon>
    </lineage>
</organism>
<sequence>METKANFILIGLFTLLLTAVGFGFVFWIARYDDVKPMKEVIVRFEGSVAGLFKGGQVQFNGIKVGEVSNLNYDPINPKYVKAHLLVDSEIPLKQDSKVELAFRGLTGVGNVEIKGGTPELPDLLDQEKVPQLIATNSAMQDLMSGARQILTRADTLLAKVEDVVDTNESSIKNSISNVETFTAALKNNAGNIDTFLADASGAAKGLTSLSARLETLSDKAESLLAAVDPKSIENSVENVEKFSQKLASASEKFDVVVEDASEAAKGINQFSASLTTSLSKVDTLVESVDPNVVRTAVASLGTFAKSLETSSSDIDAILSEAKLAAGNINTFSQTMSSRTEDFNTIITDAKQLASRLNAASKRVDGILGKVDGILSDEEGGKGLVQEATLAARSIRIVAERFESRADEIASGLARFSGKGLRDVEGMVSEARQTLRRLEGAVGKLEDDPSSLIFGGNKVKTFNRRH</sequence>
<keyword evidence="2" id="KW-0472">Membrane</keyword>
<evidence type="ECO:0000313" key="5">
    <source>
        <dbReference type="EMBL" id="PLW78871.1"/>
    </source>
</evidence>
<dbReference type="EMBL" id="PKUQ01000050">
    <property type="protein sequence ID" value="PLW75464.1"/>
    <property type="molecule type" value="Genomic_DNA"/>
</dbReference>
<name>A0A2N5XLU0_9HYPH</name>
<evidence type="ECO:0000256" key="1">
    <source>
        <dbReference type="SAM" id="Coils"/>
    </source>
</evidence>
<reference evidence="4 6" key="1">
    <citation type="submission" date="2018-01" db="EMBL/GenBank/DDBJ databases">
        <title>The draft genome sequence of Cohaesibacter sp. H1304.</title>
        <authorList>
            <person name="Wang N.-N."/>
            <person name="Du Z.-J."/>
        </authorList>
    </citation>
    <scope>NUCLEOTIDE SEQUENCE [LARGE SCALE GENOMIC DNA]</scope>
    <source>
        <strain evidence="4 6">H1304</strain>
    </source>
</reference>
<protein>
    <recommendedName>
        <fullName evidence="3">Mce/MlaD domain-containing protein</fullName>
    </recommendedName>
</protein>
<feature type="domain" description="Mce/MlaD" evidence="3">
    <location>
        <begin position="46"/>
        <end position="115"/>
    </location>
</feature>
<dbReference type="PANTHER" id="PTHR36698:SF2">
    <property type="entry name" value="MCE_MLAD DOMAIN-CONTAINING PROTEIN"/>
    <property type="match status" value="1"/>
</dbReference>
<keyword evidence="2" id="KW-1133">Transmembrane helix</keyword>